<comment type="caution">
    <text evidence="2">The sequence shown here is derived from an EMBL/GenBank/DDBJ whole genome shotgun (WGS) entry which is preliminary data.</text>
</comment>
<keyword evidence="3" id="KW-1185">Reference proteome</keyword>
<reference evidence="2 3" key="1">
    <citation type="submission" date="2020-08" db="EMBL/GenBank/DDBJ databases">
        <title>Plant Genome Project.</title>
        <authorList>
            <person name="Zhang R.-G."/>
        </authorList>
    </citation>
    <scope>NUCLEOTIDE SEQUENCE [LARGE SCALE GENOMIC DNA]</scope>
    <source>
        <tissue evidence="2">Rhizome</tissue>
    </source>
</reference>
<dbReference type="Gene3D" id="2.70.40.10">
    <property type="match status" value="1"/>
</dbReference>
<accession>A0A8J5L9I7</accession>
<feature type="compositionally biased region" description="Basic and acidic residues" evidence="1">
    <location>
        <begin position="148"/>
        <end position="159"/>
    </location>
</feature>
<feature type="region of interest" description="Disordered" evidence="1">
    <location>
        <begin position="148"/>
        <end position="167"/>
    </location>
</feature>
<protein>
    <submittedName>
        <fullName evidence="2">Uncharacterized protein</fullName>
    </submittedName>
</protein>
<evidence type="ECO:0000313" key="2">
    <source>
        <dbReference type="EMBL" id="KAG6509951.1"/>
    </source>
</evidence>
<dbReference type="Proteomes" id="UP000734854">
    <property type="component" value="Unassembled WGS sequence"/>
</dbReference>
<gene>
    <name evidence="2" type="ORF">ZIOFF_027959</name>
</gene>
<dbReference type="SUPFAM" id="SSF51283">
    <property type="entry name" value="dUTPase-like"/>
    <property type="match status" value="1"/>
</dbReference>
<dbReference type="AlphaFoldDB" id="A0A8J5L9I7"/>
<sequence>MDIIVHGATCNLFFINCLTRGYEAWQNSEANLLITRGLVGRLSNTPNVGFAYEVQGMVDYLTSHGVNALPGRSLSTRHLQGLNWVINPTQMSIPMQPYEVNSQTKMDGRISLSFNNYVVAQPIEQPVYNNKDDEVQEILAHKDYEDYDDKGKQVTDNETRNSSQTDPHILVNKISQHVVLPQRQMTGSAGLDIAACHTVIIEPNGRELVHTRLRIESDWPPALVWHGTTE</sequence>
<evidence type="ECO:0000256" key="1">
    <source>
        <dbReference type="SAM" id="MobiDB-lite"/>
    </source>
</evidence>
<name>A0A8J5L9I7_ZINOF</name>
<evidence type="ECO:0000313" key="3">
    <source>
        <dbReference type="Proteomes" id="UP000734854"/>
    </source>
</evidence>
<organism evidence="2 3">
    <name type="scientific">Zingiber officinale</name>
    <name type="common">Ginger</name>
    <name type="synonym">Amomum zingiber</name>
    <dbReference type="NCBI Taxonomy" id="94328"/>
    <lineage>
        <taxon>Eukaryota</taxon>
        <taxon>Viridiplantae</taxon>
        <taxon>Streptophyta</taxon>
        <taxon>Embryophyta</taxon>
        <taxon>Tracheophyta</taxon>
        <taxon>Spermatophyta</taxon>
        <taxon>Magnoliopsida</taxon>
        <taxon>Liliopsida</taxon>
        <taxon>Zingiberales</taxon>
        <taxon>Zingiberaceae</taxon>
        <taxon>Zingiber</taxon>
    </lineage>
</organism>
<dbReference type="InterPro" id="IPR036157">
    <property type="entry name" value="dUTPase-like_sf"/>
</dbReference>
<proteinExistence type="predicted"/>
<dbReference type="EMBL" id="JACMSC010000008">
    <property type="protein sequence ID" value="KAG6509951.1"/>
    <property type="molecule type" value="Genomic_DNA"/>
</dbReference>